<comment type="pathway">
    <text evidence="1">Purine metabolism; IMP biosynthesis via de novo pathway; IMP from 5-formamido-1-(5-phospho-D-ribosyl)imidazole-4-carboxamide: step 1/1.</text>
</comment>
<dbReference type="PANTHER" id="PTHR11692:SF0">
    <property type="entry name" value="BIFUNCTIONAL PURINE BIOSYNTHESIS PROTEIN ATIC"/>
    <property type="match status" value="1"/>
</dbReference>
<evidence type="ECO:0000256" key="4">
    <source>
        <dbReference type="ARBA" id="ARBA00022679"/>
    </source>
</evidence>
<feature type="domain" description="MGS-like" evidence="8">
    <location>
        <begin position="1"/>
        <end position="142"/>
    </location>
</feature>
<keyword evidence="6" id="KW-0378">Hydrolase</keyword>
<comment type="caution">
    <text evidence="9">The sequence shown here is derived from an EMBL/GenBank/DDBJ whole genome shotgun (WGS) entry which is preliminary data.</text>
</comment>
<keyword evidence="7" id="KW-0511">Multifunctional enzyme</keyword>
<comment type="pathway">
    <text evidence="2">Purine metabolism; IMP biosynthesis via de novo pathway; 5-formamido-1-(5-phospho-D-ribosyl)imidazole-4-carboxamide from 5-amino-1-(5-phospho-D-ribosyl)imidazole-4-carboxamide (10-formyl THF route): step 1/1.</text>
</comment>
<organism evidence="9 10">
    <name type="scientific">Candidatus Sungbacteria bacterium RIFCSPLOWO2_01_FULL_59_16</name>
    <dbReference type="NCBI Taxonomy" id="1802280"/>
    <lineage>
        <taxon>Bacteria</taxon>
        <taxon>Candidatus Sungiibacteriota</taxon>
    </lineage>
</organism>
<dbReference type="EMBL" id="MHQS01000003">
    <property type="protein sequence ID" value="OHA09373.1"/>
    <property type="molecule type" value="Genomic_DNA"/>
</dbReference>
<dbReference type="InterPro" id="IPR016193">
    <property type="entry name" value="Cytidine_deaminase-like"/>
</dbReference>
<dbReference type="GO" id="GO:0006189">
    <property type="term" value="P:'de novo' IMP biosynthetic process"/>
    <property type="evidence" value="ECO:0007669"/>
    <property type="project" value="UniProtKB-UniPathway"/>
</dbReference>
<evidence type="ECO:0000313" key="10">
    <source>
        <dbReference type="Proteomes" id="UP000176705"/>
    </source>
</evidence>
<evidence type="ECO:0000256" key="6">
    <source>
        <dbReference type="ARBA" id="ARBA00022801"/>
    </source>
</evidence>
<dbReference type="PIRSF" id="PIRSF000414">
    <property type="entry name" value="AICARFT_IMPCHas"/>
    <property type="match status" value="1"/>
</dbReference>
<dbReference type="InterPro" id="IPR036914">
    <property type="entry name" value="MGS-like_dom_sf"/>
</dbReference>
<gene>
    <name evidence="9" type="ORF">A3B37_02305</name>
</gene>
<dbReference type="Gene3D" id="3.40.140.20">
    <property type="match status" value="2"/>
</dbReference>
<comment type="similarity">
    <text evidence="3">Belongs to the PurH family.</text>
</comment>
<evidence type="ECO:0000256" key="7">
    <source>
        <dbReference type="ARBA" id="ARBA00023268"/>
    </source>
</evidence>
<dbReference type="InterPro" id="IPR024051">
    <property type="entry name" value="AICAR_Tfase_dup_dom_sf"/>
</dbReference>
<dbReference type="SUPFAM" id="SSF52335">
    <property type="entry name" value="Methylglyoxal synthase-like"/>
    <property type="match status" value="1"/>
</dbReference>
<protein>
    <recommendedName>
        <fullName evidence="8">MGS-like domain-containing protein</fullName>
    </recommendedName>
</protein>
<evidence type="ECO:0000259" key="8">
    <source>
        <dbReference type="PROSITE" id="PS51855"/>
    </source>
</evidence>
<evidence type="ECO:0000256" key="5">
    <source>
        <dbReference type="ARBA" id="ARBA00022755"/>
    </source>
</evidence>
<proteinExistence type="inferred from homology"/>
<evidence type="ECO:0000256" key="1">
    <source>
        <dbReference type="ARBA" id="ARBA00004844"/>
    </source>
</evidence>
<dbReference type="SMART" id="SM00798">
    <property type="entry name" value="AICARFT_IMPCHas"/>
    <property type="match status" value="1"/>
</dbReference>
<name>A0A1G2LCL0_9BACT</name>
<dbReference type="GO" id="GO:0005829">
    <property type="term" value="C:cytosol"/>
    <property type="evidence" value="ECO:0007669"/>
    <property type="project" value="TreeGrafter"/>
</dbReference>
<dbReference type="PROSITE" id="PS51855">
    <property type="entry name" value="MGS"/>
    <property type="match status" value="1"/>
</dbReference>
<dbReference type="InterPro" id="IPR002695">
    <property type="entry name" value="PurH-like"/>
</dbReference>
<keyword evidence="4" id="KW-0808">Transferase</keyword>
<accession>A0A1G2LCL0</accession>
<dbReference type="GO" id="GO:0004643">
    <property type="term" value="F:phosphoribosylaminoimidazolecarboxamide formyltransferase activity"/>
    <property type="evidence" value="ECO:0007669"/>
    <property type="project" value="InterPro"/>
</dbReference>
<dbReference type="Gene3D" id="3.40.50.1380">
    <property type="entry name" value="Methylglyoxal synthase-like domain"/>
    <property type="match status" value="1"/>
</dbReference>
<sequence length="529" mass="57142">MPTALLSVFNKKGIVEFARGLLNLGQGWDILASDGTAKTIREAGVPVTDVATMVGEPILGHRVVTLSREIHAGLISGPEHETELAALGIRRIDLLCVDLYPLREAIADPDATETSVLEKTDIGGPAMLRSAAKGRRIIICETDGRENALEWLRTGRKNEPAMLRHMAAIAEAYVASYCLDSARFLSNGAYDGVIGRRELACAYGENRWQKQAGLYTTDTDGDPLALYRFQRVAGSAPSYNNLCDGDRMLQTLTHIANVVRHYQEYVPFVAVAAKHGNPCGAAYDRTFGRRALQKAIRGDTRAIFGGLMMTNFEIDGLAAEDIVTLATDGSRRLLDGVFAPSFTPEAIDLLARKHGKCRLFANPALGIHSALLDGARRFRYVRGGFLTQPNYTYLFDFRSDGVGSITPDQCSDLLLAWGIGATSNSNTITLVKDGMLIGNGVGQQDRVGAAKLALTRARDAGHNPAGAVAYSDSFFPFTDGPQVLLDAGISAVLTSKGSVRDHEVIALFRDRGVPLVMVPDEDGRGFFGH</sequence>
<dbReference type="CDD" id="cd01421">
    <property type="entry name" value="IMPCH"/>
    <property type="match status" value="1"/>
</dbReference>
<dbReference type="Pfam" id="PF01808">
    <property type="entry name" value="AICARFT_IMPCHas"/>
    <property type="match status" value="1"/>
</dbReference>
<dbReference type="SUPFAM" id="SSF53927">
    <property type="entry name" value="Cytidine deaminase-like"/>
    <property type="match status" value="1"/>
</dbReference>
<dbReference type="Pfam" id="PF02142">
    <property type="entry name" value="MGS"/>
    <property type="match status" value="1"/>
</dbReference>
<dbReference type="SMART" id="SM00851">
    <property type="entry name" value="MGS"/>
    <property type="match status" value="1"/>
</dbReference>
<dbReference type="PANTHER" id="PTHR11692">
    <property type="entry name" value="BIFUNCTIONAL PURINE BIOSYNTHESIS PROTEIN PURH"/>
    <property type="match status" value="1"/>
</dbReference>
<dbReference type="Proteomes" id="UP000176705">
    <property type="component" value="Unassembled WGS sequence"/>
</dbReference>
<evidence type="ECO:0000256" key="2">
    <source>
        <dbReference type="ARBA" id="ARBA00004954"/>
    </source>
</evidence>
<dbReference type="InterPro" id="IPR011607">
    <property type="entry name" value="MGS-like_dom"/>
</dbReference>
<evidence type="ECO:0000256" key="3">
    <source>
        <dbReference type="ARBA" id="ARBA00007667"/>
    </source>
</evidence>
<dbReference type="STRING" id="1802280.A3B37_02305"/>
<dbReference type="AlphaFoldDB" id="A0A1G2LCL0"/>
<reference evidence="9 10" key="1">
    <citation type="journal article" date="2016" name="Nat. Commun.">
        <title>Thousands of microbial genomes shed light on interconnected biogeochemical processes in an aquifer system.</title>
        <authorList>
            <person name="Anantharaman K."/>
            <person name="Brown C.T."/>
            <person name="Hug L.A."/>
            <person name="Sharon I."/>
            <person name="Castelle C.J."/>
            <person name="Probst A.J."/>
            <person name="Thomas B.C."/>
            <person name="Singh A."/>
            <person name="Wilkins M.J."/>
            <person name="Karaoz U."/>
            <person name="Brodie E.L."/>
            <person name="Williams K.H."/>
            <person name="Hubbard S.S."/>
            <person name="Banfield J.F."/>
        </authorList>
    </citation>
    <scope>NUCLEOTIDE SEQUENCE [LARGE SCALE GENOMIC DNA]</scope>
</reference>
<evidence type="ECO:0000313" key="9">
    <source>
        <dbReference type="EMBL" id="OHA09373.1"/>
    </source>
</evidence>
<dbReference type="GO" id="GO:0003937">
    <property type="term" value="F:IMP cyclohydrolase activity"/>
    <property type="evidence" value="ECO:0007669"/>
    <property type="project" value="InterPro"/>
</dbReference>
<dbReference type="UniPathway" id="UPA00074">
    <property type="reaction ID" value="UER00133"/>
</dbReference>
<keyword evidence="5" id="KW-0658">Purine biosynthesis</keyword>